<feature type="chain" id="PRO_5011445812" description="DUF4421 domain-containing protein" evidence="1">
    <location>
        <begin position="20"/>
        <end position="339"/>
    </location>
</feature>
<organism evidence="2 3">
    <name type="scientific">Chryseobacterium taichungense</name>
    <dbReference type="NCBI Taxonomy" id="295069"/>
    <lineage>
        <taxon>Bacteria</taxon>
        <taxon>Pseudomonadati</taxon>
        <taxon>Bacteroidota</taxon>
        <taxon>Flavobacteriia</taxon>
        <taxon>Flavobacteriales</taxon>
        <taxon>Weeksellaceae</taxon>
        <taxon>Chryseobacterium group</taxon>
        <taxon>Chryseobacterium</taxon>
    </lineage>
</organism>
<evidence type="ECO:0000256" key="1">
    <source>
        <dbReference type="SAM" id="SignalP"/>
    </source>
</evidence>
<accession>A0A1H7X1F8</accession>
<dbReference type="RefSeq" id="WP_089998681.1">
    <property type="nucleotide sequence ID" value="NZ_FOBV01000002.1"/>
</dbReference>
<sequence length="339" mass="39899">MKVAIPSFLFFFFPLISFAQEVNDEKTDHYLEEDKKKISVVGGLSYLHNSFGLLYEHKVFRLRPNDAFYTEFFLRYRWVDVSFSFAPKLTHINNDDPEKGKSKYFNFGFTFFLAPKIRQYVYFSQVKGLYFQDTKEFMRLLYGNDYNEEGYLQFPDAKYRSFKGETTYLWVGNKKDYRSFNNMTYQPLKDVFVVSTGLFYQYNILSDIGKTVYLGETFSDSDNSPSKDFRIALRSGGGIQKKIKNNWYAIVEVYPELYYAKLVGENFHEFNVGIFSNARIGYDNGKWFFGGGAQLSWVNSSNENFYSTTQWLFRAGIGFRFNSPTFVNRNFDKIDNILK</sequence>
<evidence type="ECO:0000313" key="3">
    <source>
        <dbReference type="Proteomes" id="UP000199450"/>
    </source>
</evidence>
<dbReference type="InterPro" id="IPR025535">
    <property type="entry name" value="DUF4421"/>
</dbReference>
<keyword evidence="1" id="KW-0732">Signal</keyword>
<keyword evidence="3" id="KW-1185">Reference proteome</keyword>
<dbReference type="STRING" id="295069.SAMN05421856_102106"/>
<evidence type="ECO:0008006" key="4">
    <source>
        <dbReference type="Google" id="ProtNLM"/>
    </source>
</evidence>
<evidence type="ECO:0000313" key="2">
    <source>
        <dbReference type="EMBL" id="SEM26949.1"/>
    </source>
</evidence>
<protein>
    <recommendedName>
        <fullName evidence="4">DUF4421 domain-containing protein</fullName>
    </recommendedName>
</protein>
<proteinExistence type="predicted"/>
<feature type="signal peptide" evidence="1">
    <location>
        <begin position="1"/>
        <end position="19"/>
    </location>
</feature>
<name>A0A1H7X1F8_9FLAO</name>
<reference evidence="3" key="1">
    <citation type="submission" date="2016-10" db="EMBL/GenBank/DDBJ databases">
        <authorList>
            <person name="Varghese N."/>
            <person name="Submissions S."/>
        </authorList>
    </citation>
    <scope>NUCLEOTIDE SEQUENCE [LARGE SCALE GENOMIC DNA]</scope>
    <source>
        <strain evidence="3">DSM 17453</strain>
    </source>
</reference>
<gene>
    <name evidence="2" type="ORF">SAMN05421856_102106</name>
</gene>
<dbReference type="AlphaFoldDB" id="A0A1H7X1F8"/>
<dbReference type="Pfam" id="PF14391">
    <property type="entry name" value="DUF4421"/>
    <property type="match status" value="1"/>
</dbReference>
<dbReference type="OrthoDB" id="669053at2"/>
<dbReference type="EMBL" id="FOBV01000002">
    <property type="protein sequence ID" value="SEM26949.1"/>
    <property type="molecule type" value="Genomic_DNA"/>
</dbReference>
<dbReference type="Proteomes" id="UP000199450">
    <property type="component" value="Unassembled WGS sequence"/>
</dbReference>